<evidence type="ECO:0008006" key="4">
    <source>
        <dbReference type="Google" id="ProtNLM"/>
    </source>
</evidence>
<feature type="region of interest" description="Disordered" evidence="1">
    <location>
        <begin position="577"/>
        <end position="632"/>
    </location>
</feature>
<dbReference type="OrthoDB" id="10252171at2759"/>
<name>A0A8J4CBI2_9CHLO</name>
<sequence length="890" mass="95463">MESPGNTLALRLVGQEVWSPSRETGARLEASCFPSVTSSPCSASSICSTTFLVNYGADMNRDFAVITLLEEKLGREVEHEELQAAIANFRLVHGQLPSIRQLVFELASRADGHRCREDAESAACFSPNTVHLPGHPCGHHDEGAPPLVMSRDEHCFQGSLRVLHGQGTQLGLESQGPLARLCSPGARPQQGPSRFCPWDSPDCLATHLLQRQFERECTVPSPAIQQTPFLGPNADPDGPGALNMAADALDMQQPVARPFVPGLNLRGLKKKSPLLRAGASPPAASGNATPVQHVHAPGIDGASNDEKAFDTCSPTEILRMLLPSACKPRPAANASGLARPWNAHLAPSVPLHPELALAEGNGAAYTVNGASLDMRQHGCPRVSMDDLDQQQTGLRQITPMKEPQVTKSDANPGLLRHRPIPMTISSVLEKDQCTTPVPRGRRSHLHDQLDQGLHHMEYHMAATASLHGTAKRHISPPEQSNACNVATASNTCGTCSLVDSDVGKDTPSKFGAAVATARLAAGPEFVMMNCTQPEYGALPRPVVSATGAADQGMSQHFPQLQGVAVPPLRLPVPYPPVRVPGGGATQPSTRRRPWSTNSIPSSGPTVRVPQRPLSPADWGSRREQPPPTGVRTQRLSVCLPSAMVYGEGPLTTRRMAVGANSGVTSHALCTVFWAESEDDFELYDSEPYDTDELDKDAHGGEGREMYGFPPVLAGQDEIADVAPQGAMMVCEAANAVAAEPLPLRDFSGNGAQLPAARNGRGKAYVDTVRGSRRCGRFRRRAGDADGLDADRCGGGLMLPEQLWDAWDRLSDGPKGRQYRLLESLTHVERITCTSYSTVSKACHQGQPVVVKIYDVAERDKLANAFAEIGVLLHLSGWPGAVRLLDYGRHE</sequence>
<keyword evidence="3" id="KW-1185">Reference proteome</keyword>
<dbReference type="EMBL" id="BNCP01000013">
    <property type="protein sequence ID" value="GIL78500.1"/>
    <property type="molecule type" value="Genomic_DNA"/>
</dbReference>
<organism evidence="2 3">
    <name type="scientific">Volvox reticuliferus</name>
    <dbReference type="NCBI Taxonomy" id="1737510"/>
    <lineage>
        <taxon>Eukaryota</taxon>
        <taxon>Viridiplantae</taxon>
        <taxon>Chlorophyta</taxon>
        <taxon>core chlorophytes</taxon>
        <taxon>Chlorophyceae</taxon>
        <taxon>CS clade</taxon>
        <taxon>Chlamydomonadales</taxon>
        <taxon>Volvocaceae</taxon>
        <taxon>Volvox</taxon>
    </lineage>
</organism>
<gene>
    <name evidence="2" type="ORF">Vretifemale_7849</name>
</gene>
<feature type="non-terminal residue" evidence="2">
    <location>
        <position position="890"/>
    </location>
</feature>
<feature type="compositionally biased region" description="Polar residues" evidence="1">
    <location>
        <begin position="594"/>
        <end position="604"/>
    </location>
</feature>
<evidence type="ECO:0000313" key="3">
    <source>
        <dbReference type="Proteomes" id="UP000747110"/>
    </source>
</evidence>
<reference evidence="2" key="1">
    <citation type="journal article" date="2021" name="Proc. Natl. Acad. Sci. U.S.A.">
        <title>Three genomes in the algal genus Volvox reveal the fate of a haploid sex-determining region after a transition to homothallism.</title>
        <authorList>
            <person name="Yamamoto K."/>
            <person name="Hamaji T."/>
            <person name="Kawai-Toyooka H."/>
            <person name="Matsuzaki R."/>
            <person name="Takahashi F."/>
            <person name="Nishimura Y."/>
            <person name="Kawachi M."/>
            <person name="Noguchi H."/>
            <person name="Minakuchi Y."/>
            <person name="Umen J.G."/>
            <person name="Toyoda A."/>
            <person name="Nozaki H."/>
        </authorList>
    </citation>
    <scope>NUCLEOTIDE SEQUENCE</scope>
    <source>
        <strain evidence="2">NIES-3786</strain>
    </source>
</reference>
<feature type="compositionally biased region" description="Low complexity" evidence="1">
    <location>
        <begin position="277"/>
        <end position="286"/>
    </location>
</feature>
<proteinExistence type="predicted"/>
<protein>
    <recommendedName>
        <fullName evidence="4">Protein kinase domain-containing protein</fullName>
    </recommendedName>
</protein>
<evidence type="ECO:0000313" key="2">
    <source>
        <dbReference type="EMBL" id="GIL78500.1"/>
    </source>
</evidence>
<dbReference type="AlphaFoldDB" id="A0A8J4CBI2"/>
<dbReference type="Proteomes" id="UP000747110">
    <property type="component" value="Unassembled WGS sequence"/>
</dbReference>
<comment type="caution">
    <text evidence="2">The sequence shown here is derived from an EMBL/GenBank/DDBJ whole genome shotgun (WGS) entry which is preliminary data.</text>
</comment>
<accession>A0A8J4CBI2</accession>
<evidence type="ECO:0000256" key="1">
    <source>
        <dbReference type="SAM" id="MobiDB-lite"/>
    </source>
</evidence>
<feature type="region of interest" description="Disordered" evidence="1">
    <location>
        <begin position="275"/>
        <end position="302"/>
    </location>
</feature>